<sequence length="142" mass="16847">MAIFSVYPMLSIKHLSSSSPMKVLLAILFLVWNVSLIFFEKGQDFWIPIFIVMLFNGGLMILFIFTVSMIPKEKSKDLFSMPMFMFIVLMFMLLNIFEENKSIGEFFYQNWWMVFFGSLFMMTYFMSISILMIDFFKSIKSL</sequence>
<dbReference type="EMBL" id="AB300487">
    <property type="protein sequence ID" value="BAG24139.1"/>
    <property type="molecule type" value="Genomic_DNA"/>
</dbReference>
<protein>
    <submittedName>
        <fullName evidence="2">NADH dehydrogenase subunit 6</fullName>
    </submittedName>
</protein>
<keyword evidence="1" id="KW-1133">Transmembrane helix</keyword>
<evidence type="ECO:0000313" key="2">
    <source>
        <dbReference type="EMBL" id="BAG24139.1"/>
    </source>
</evidence>
<geneLocation type="mitochondrion" evidence="2"/>
<feature type="transmembrane region" description="Helical" evidence="1">
    <location>
        <begin position="45"/>
        <end position="66"/>
    </location>
</feature>
<feature type="transmembrane region" description="Helical" evidence="1">
    <location>
        <begin position="112"/>
        <end position="136"/>
    </location>
</feature>
<feature type="transmembrane region" description="Helical" evidence="1">
    <location>
        <begin position="78"/>
        <end position="97"/>
    </location>
</feature>
<keyword evidence="2" id="KW-0496">Mitochondrion</keyword>
<accession>B3IUI5</accession>
<name>B3IUI5_9ACAR</name>
<gene>
    <name evidence="2" type="primary">ND6</name>
</gene>
<feature type="transmembrane region" description="Helical" evidence="1">
    <location>
        <begin position="21"/>
        <end position="39"/>
    </location>
</feature>
<proteinExistence type="predicted"/>
<keyword evidence="1" id="KW-0472">Membrane</keyword>
<reference evidence="2" key="1">
    <citation type="submission" date="2007-04" db="EMBL/GenBank/DDBJ databases">
        <title>Mitochondrial gene order and molecular phylogenetic analyses indicate that the Leptotrombidium mite is a paraphyletic.</title>
        <authorList>
            <person name="Mitani H."/>
            <person name="Yuasa S."/>
            <person name="Lerdthusnee K."/>
            <person name="Takahashi M."/>
            <person name="Fukunaga M."/>
        </authorList>
    </citation>
    <scope>NUCLEOTIDE SEQUENCE</scope>
    <source>
        <strain evidence="2">TLCW-1</strain>
    </source>
</reference>
<dbReference type="AlphaFoldDB" id="B3IUI5"/>
<keyword evidence="1" id="KW-0812">Transmembrane</keyword>
<organism evidence="2">
    <name type="scientific">Leptotrombidium chiangraiense</name>
    <dbReference type="NCBI Taxonomy" id="436344"/>
    <lineage>
        <taxon>Eukaryota</taxon>
        <taxon>Metazoa</taxon>
        <taxon>Ecdysozoa</taxon>
        <taxon>Arthropoda</taxon>
        <taxon>Chelicerata</taxon>
        <taxon>Arachnida</taxon>
        <taxon>Acari</taxon>
        <taxon>Acariformes</taxon>
        <taxon>Trombidiformes</taxon>
        <taxon>Prostigmata</taxon>
        <taxon>Anystina</taxon>
        <taxon>Parasitengona</taxon>
        <taxon>Trombiculoidea</taxon>
        <taxon>Trombiculidae</taxon>
        <taxon>Leptotrombidium</taxon>
    </lineage>
</organism>
<evidence type="ECO:0000256" key="1">
    <source>
        <dbReference type="SAM" id="Phobius"/>
    </source>
</evidence>